<dbReference type="Gene3D" id="3.40.50.2020">
    <property type="match status" value="1"/>
</dbReference>
<dbReference type="Pfam" id="PF00156">
    <property type="entry name" value="Pribosyltran"/>
    <property type="match status" value="1"/>
</dbReference>
<organism evidence="3 4">
    <name type="scientific">Hymenobacter guriensis</name>
    <dbReference type="NCBI Taxonomy" id="2793065"/>
    <lineage>
        <taxon>Bacteria</taxon>
        <taxon>Pseudomonadati</taxon>
        <taxon>Bacteroidota</taxon>
        <taxon>Cytophagia</taxon>
        <taxon>Cytophagales</taxon>
        <taxon>Hymenobacteraceae</taxon>
        <taxon>Hymenobacter</taxon>
    </lineage>
</organism>
<feature type="domain" description="Phosphoribosyltransferase" evidence="2">
    <location>
        <begin position="152"/>
        <end position="231"/>
    </location>
</feature>
<evidence type="ECO:0000259" key="2">
    <source>
        <dbReference type="Pfam" id="PF00156"/>
    </source>
</evidence>
<accession>A0ABS0L347</accession>
<evidence type="ECO:0000313" key="4">
    <source>
        <dbReference type="Proteomes" id="UP000601099"/>
    </source>
</evidence>
<dbReference type="PANTHER" id="PTHR47505:SF1">
    <property type="entry name" value="DNA UTILIZATION PROTEIN YHGH"/>
    <property type="match status" value="1"/>
</dbReference>
<protein>
    <submittedName>
        <fullName evidence="3">ComF family protein</fullName>
    </submittedName>
</protein>
<dbReference type="InterPro" id="IPR000836">
    <property type="entry name" value="PRTase_dom"/>
</dbReference>
<name>A0ABS0L347_9BACT</name>
<dbReference type="PANTHER" id="PTHR47505">
    <property type="entry name" value="DNA UTILIZATION PROTEIN YHGH"/>
    <property type="match status" value="1"/>
</dbReference>
<dbReference type="InterPro" id="IPR029057">
    <property type="entry name" value="PRTase-like"/>
</dbReference>
<evidence type="ECO:0000313" key="3">
    <source>
        <dbReference type="EMBL" id="MBG8554560.1"/>
    </source>
</evidence>
<sequence length="235" mass="26152">MPLPALLTDFVSLLFPQLCLGCSDLLARGEDHICTSCRAQLPFTDYHLLPETENPLARRFWGKVPVQHALSYLRFLRRGRVQHLLHQLKYRNQPEIGRVLGCWYGAELARNGLLAHDVDLIAPVPLHPRKLAKRGYNQTDSFAQGLADSLQVPWQAEALRRLEHTVSQTRKNRVQRWENVAEVFAVAKPAEVAGKHVLVVDDVLTTGATLEACTLVLLAAGARAVSIATIACADR</sequence>
<dbReference type="CDD" id="cd06223">
    <property type="entry name" value="PRTases_typeI"/>
    <property type="match status" value="1"/>
</dbReference>
<dbReference type="Proteomes" id="UP000601099">
    <property type="component" value="Unassembled WGS sequence"/>
</dbReference>
<dbReference type="InterPro" id="IPR051910">
    <property type="entry name" value="ComF/GntX_DNA_util-trans"/>
</dbReference>
<proteinExistence type="inferred from homology"/>
<gene>
    <name evidence="3" type="ORF">I5L79_13460</name>
</gene>
<dbReference type="SUPFAM" id="SSF53271">
    <property type="entry name" value="PRTase-like"/>
    <property type="match status" value="1"/>
</dbReference>
<evidence type="ECO:0000256" key="1">
    <source>
        <dbReference type="ARBA" id="ARBA00008007"/>
    </source>
</evidence>
<dbReference type="EMBL" id="JADWYK010000007">
    <property type="protein sequence ID" value="MBG8554560.1"/>
    <property type="molecule type" value="Genomic_DNA"/>
</dbReference>
<dbReference type="RefSeq" id="WP_196955576.1">
    <property type="nucleotide sequence ID" value="NZ_JADWYK010000007.1"/>
</dbReference>
<comment type="similarity">
    <text evidence="1">Belongs to the ComF/GntX family.</text>
</comment>
<comment type="caution">
    <text evidence="3">The sequence shown here is derived from an EMBL/GenBank/DDBJ whole genome shotgun (WGS) entry which is preliminary data.</text>
</comment>
<keyword evidence="4" id="KW-1185">Reference proteome</keyword>
<reference evidence="3 4" key="1">
    <citation type="submission" date="2020-11" db="EMBL/GenBank/DDBJ databases">
        <title>Hymenobacter sp.</title>
        <authorList>
            <person name="Kim M.K."/>
        </authorList>
    </citation>
    <scope>NUCLEOTIDE SEQUENCE [LARGE SCALE GENOMIC DNA]</scope>
    <source>
        <strain evidence="3 4">BT594</strain>
    </source>
</reference>